<dbReference type="InterPro" id="IPR020051">
    <property type="entry name" value="SagB-type_dehydrogenase"/>
</dbReference>
<evidence type="ECO:0000313" key="4">
    <source>
        <dbReference type="Proteomes" id="UP000199515"/>
    </source>
</evidence>
<dbReference type="Gene3D" id="3.40.109.10">
    <property type="entry name" value="NADH Oxidase"/>
    <property type="match status" value="1"/>
</dbReference>
<protein>
    <submittedName>
        <fullName evidence="3">Thiopeptide-type bacteriocin biosynthesis domain-containing protein</fullName>
    </submittedName>
</protein>
<feature type="domain" description="Thiopeptide-type bacteriocin biosynthesis" evidence="2">
    <location>
        <begin position="3"/>
        <end position="250"/>
    </location>
</feature>
<dbReference type="EMBL" id="FNON01000008">
    <property type="protein sequence ID" value="SDY97574.1"/>
    <property type="molecule type" value="Genomic_DNA"/>
</dbReference>
<dbReference type="InterPro" id="IPR023809">
    <property type="entry name" value="Thiopep_bacteriocin_synth_dom"/>
</dbReference>
<dbReference type="Pfam" id="PF00881">
    <property type="entry name" value="Nitroreductase"/>
    <property type="match status" value="1"/>
</dbReference>
<feature type="domain" description="Nitroreductase" evidence="1">
    <location>
        <begin position="313"/>
        <end position="501"/>
    </location>
</feature>
<dbReference type="GO" id="GO:0016491">
    <property type="term" value="F:oxidoreductase activity"/>
    <property type="evidence" value="ECO:0007669"/>
    <property type="project" value="InterPro"/>
</dbReference>
<dbReference type="InterPro" id="IPR052544">
    <property type="entry name" value="Bacteriocin_Proc_Enz"/>
</dbReference>
<dbReference type="AlphaFoldDB" id="A0A1H3P8S4"/>
<dbReference type="NCBIfam" id="TIGR03891">
    <property type="entry name" value="thiopep_ocin"/>
    <property type="match status" value="1"/>
</dbReference>
<organism evidence="3 4">
    <name type="scientific">Amycolatopsis xylanica</name>
    <dbReference type="NCBI Taxonomy" id="589385"/>
    <lineage>
        <taxon>Bacteria</taxon>
        <taxon>Bacillati</taxon>
        <taxon>Actinomycetota</taxon>
        <taxon>Actinomycetes</taxon>
        <taxon>Pseudonocardiales</taxon>
        <taxon>Pseudonocardiaceae</taxon>
        <taxon>Amycolatopsis</taxon>
    </lineage>
</organism>
<name>A0A1H3P8S4_9PSEU</name>
<gene>
    <name evidence="3" type="ORF">SAMN05421504_10882</name>
</gene>
<accession>A0A1H3P8S4</accession>
<dbReference type="SUPFAM" id="SSF55469">
    <property type="entry name" value="FMN-dependent nitroreductase-like"/>
    <property type="match status" value="1"/>
</dbReference>
<dbReference type="STRING" id="589385.SAMN05421504_10882"/>
<evidence type="ECO:0000259" key="1">
    <source>
        <dbReference type="Pfam" id="PF00881"/>
    </source>
</evidence>
<dbReference type="Proteomes" id="UP000199515">
    <property type="component" value="Unassembled WGS sequence"/>
</dbReference>
<evidence type="ECO:0000313" key="3">
    <source>
        <dbReference type="EMBL" id="SDY97574.1"/>
    </source>
</evidence>
<dbReference type="RefSeq" id="WP_218134921.1">
    <property type="nucleotide sequence ID" value="NZ_FNON01000008.1"/>
</dbReference>
<dbReference type="PANTHER" id="PTHR43745">
    <property type="entry name" value="NITROREDUCTASE MJ1384-RELATED"/>
    <property type="match status" value="1"/>
</dbReference>
<proteinExistence type="predicted"/>
<evidence type="ECO:0000259" key="2">
    <source>
        <dbReference type="Pfam" id="PF14028"/>
    </source>
</evidence>
<dbReference type="InterPro" id="IPR000415">
    <property type="entry name" value="Nitroreductase-like"/>
</dbReference>
<dbReference type="InterPro" id="IPR029479">
    <property type="entry name" value="Nitroreductase"/>
</dbReference>
<keyword evidence="4" id="KW-1185">Reference proteome</keyword>
<dbReference type="NCBIfam" id="TIGR03605">
    <property type="entry name" value="antibiot_sagB"/>
    <property type="match status" value="1"/>
</dbReference>
<dbReference type="PANTHER" id="PTHR43745:SF2">
    <property type="entry name" value="NITROREDUCTASE MJ1384-RELATED"/>
    <property type="match status" value="1"/>
</dbReference>
<sequence length="502" mass="54612">MEWTSLHCFLHCTPEVADEFLLADVAPLLADQAWFFIRYGEGGPHLRIRVRDADPDLADRLHVLASKLPELKGSWPSKHGEVREIPYVPETSRYGGPLALPIAEEVFTESTQVALRVIAETPVRADRLSVATTLAVATGRALGMDRLETARWLRRHSRSWQHAAGVSLLPAPVIHAKVNAVYAGQRQALIGRIEDAYAPDWSDAVSAADSSLDLGEARTWVWASQLHMLFNRMGVVPDEERAVCLLTARALLDDDETFFGEDGPDTQYLEHSKFHIGARAESAAKTIPVPERSGGTPLPHSPLPPVLLGETLTSRVSTRGALTGPLTANDLGTLLWNAHAETHRTGGHAHRPYPSAGALYTARLRLFAMAVDGVEPGCYEVVPENRALRRVGNLPSTEDLSALSGYLLRPPDDPYAINVEAAPVMLGLYVDLGVLRQRYGLRALRLGLLEAGHLAQTLLLVAAALGLGGTPINGFNDDLAHELLGLDDLTQPLQYLVPLGRL</sequence>
<reference evidence="3 4" key="1">
    <citation type="submission" date="2016-10" db="EMBL/GenBank/DDBJ databases">
        <authorList>
            <person name="de Groot N.N."/>
        </authorList>
    </citation>
    <scope>NUCLEOTIDE SEQUENCE [LARGE SCALE GENOMIC DNA]</scope>
    <source>
        <strain evidence="3 4">CPCC 202699</strain>
    </source>
</reference>
<dbReference type="Pfam" id="PF14028">
    <property type="entry name" value="Lant_dehydr_C"/>
    <property type="match status" value="1"/>
</dbReference>